<gene>
    <name evidence="12" type="ORF">L207DRAFT_511146</name>
</gene>
<dbReference type="EMBL" id="KZ613944">
    <property type="protein sequence ID" value="PMD41228.1"/>
    <property type="molecule type" value="Genomic_DNA"/>
</dbReference>
<feature type="compositionally biased region" description="Basic and acidic residues" evidence="9">
    <location>
        <begin position="375"/>
        <end position="394"/>
    </location>
</feature>
<feature type="compositionally biased region" description="Polar residues" evidence="9">
    <location>
        <begin position="603"/>
        <end position="616"/>
    </location>
</feature>
<evidence type="ECO:0000256" key="4">
    <source>
        <dbReference type="ARBA" id="ARBA00015253"/>
    </source>
</evidence>
<keyword evidence="8" id="KW-0539">Nucleus</keyword>
<dbReference type="SUPFAM" id="SSF50249">
    <property type="entry name" value="Nucleic acid-binding proteins"/>
    <property type="match status" value="2"/>
</dbReference>
<sequence>MANAPTSSQDEVPLPNGFLSIEQIRDIDPFRLKAMPKVSVIGFVKDVQPPIKTAGTDFKFSIGIMDHSYREMKIDFFEKNLQNMPTLPNLGDLVIVRDIKAQMFRGNVSLLKHSSTEFRFLALKSIPKNVSGDSNLPWVWYPAGKGRSPSPAEMKYIFWMSNYVDRVDLPATQQFEERKIQALNSNDKFSLLKDVKPDRFYDILGQVIKLHDEHGVGHLTMYLSDYTYNTKFHNYVWGSGVDDQEARNGDEYGYIKPKSVKDWPGPFGKMTIQLTLFDEHAQFVRECMELGTWVRLRNVQIKYGKTGGVLEGYMRGFEEKLNVSIVKLPGIAKKDPADEESRDPRCKEIDDEHLKDAVQRKFDYLKKFEKSQEAILKENPDSGKKRKHGDEGLTKKNSKKRREEKRAAAFKNAAAADAKIMERLDLNQNIRCSYPEQPIVSFSEMLKARALGKNQDGQQKLSPFTCAKYRAAVKVVDFFPHKIQDFAVGRRPNEFDILSDHSGGEDTDREDDLRVFKSGKGFAKHIWEWRFALQVEDASSKESKERLWLLVDNHAAQGLLNFEDDATNLRQDPELLGLVKEQLFKLWGDLEELKSAKMEKDVPQSSLASDLPTSSPLRKAGAMPDADSDVENEPSQPKSKTNSKSSVLAERDSNTSKSQIASGKAEKSNANLAPKNKAFTCCIKQYGVKVDEEEPAKADAGNGKRWQRMFGLFGTSIV</sequence>
<dbReference type="InterPro" id="IPR012340">
    <property type="entry name" value="NA-bd_OB-fold"/>
</dbReference>
<feature type="region of interest" description="Disordered" evidence="9">
    <location>
        <begin position="375"/>
        <end position="404"/>
    </location>
</feature>
<dbReference type="PANTHER" id="PTHR14513">
    <property type="entry name" value="PROTECTION OF TELOMERES 1"/>
    <property type="match status" value="1"/>
</dbReference>
<dbReference type="GO" id="GO:0098505">
    <property type="term" value="F:G-rich strand telomeric DNA binding"/>
    <property type="evidence" value="ECO:0007669"/>
    <property type="project" value="TreeGrafter"/>
</dbReference>
<dbReference type="Gene3D" id="2.40.50.140">
    <property type="entry name" value="Nucleic acid-binding proteins"/>
    <property type="match status" value="2"/>
</dbReference>
<evidence type="ECO:0000256" key="1">
    <source>
        <dbReference type="ARBA" id="ARBA00004123"/>
    </source>
</evidence>
<evidence type="ECO:0000256" key="8">
    <source>
        <dbReference type="ARBA" id="ARBA00023242"/>
    </source>
</evidence>
<evidence type="ECO:0000313" key="12">
    <source>
        <dbReference type="EMBL" id="PMD41228.1"/>
    </source>
</evidence>
<accession>A0A2J6RRS8</accession>
<evidence type="ECO:0000256" key="3">
    <source>
        <dbReference type="ARBA" id="ARBA00008442"/>
    </source>
</evidence>
<evidence type="ECO:0000256" key="2">
    <source>
        <dbReference type="ARBA" id="ARBA00004574"/>
    </source>
</evidence>
<evidence type="ECO:0000256" key="7">
    <source>
        <dbReference type="ARBA" id="ARBA00023125"/>
    </source>
</evidence>
<feature type="compositionally biased region" description="Polar residues" evidence="9">
    <location>
        <begin position="633"/>
        <end position="646"/>
    </location>
</feature>
<evidence type="ECO:0000313" key="13">
    <source>
        <dbReference type="Proteomes" id="UP000235786"/>
    </source>
</evidence>
<dbReference type="InterPro" id="IPR028389">
    <property type="entry name" value="POT1"/>
</dbReference>
<feature type="domain" description="Telomeric single stranded DNA binding POT1/Cdc13" evidence="10">
    <location>
        <begin position="37"/>
        <end position="119"/>
    </location>
</feature>
<feature type="region of interest" description="Disordered" evidence="9">
    <location>
        <begin position="597"/>
        <end position="669"/>
    </location>
</feature>
<proteinExistence type="inferred from homology"/>
<keyword evidence="13" id="KW-1185">Reference proteome</keyword>
<evidence type="ECO:0000256" key="9">
    <source>
        <dbReference type="SAM" id="MobiDB-lite"/>
    </source>
</evidence>
<comment type="subcellular location">
    <subcellularLocation>
        <location evidence="2">Chromosome</location>
        <location evidence="2">Telomere</location>
    </subcellularLocation>
    <subcellularLocation>
        <location evidence="1">Nucleus</location>
    </subcellularLocation>
</comment>
<dbReference type="FunFam" id="2.40.50.140:FF:000303">
    <property type="entry name" value="Protection of telomeres protein 1"/>
    <property type="match status" value="1"/>
</dbReference>
<dbReference type="OrthoDB" id="2186770at2759"/>
<keyword evidence="6" id="KW-0779">Telomere</keyword>
<organism evidence="12 13">
    <name type="scientific">Hyaloscypha variabilis (strain UAMH 11265 / GT02V1 / F)</name>
    <name type="common">Meliniomyces variabilis</name>
    <dbReference type="NCBI Taxonomy" id="1149755"/>
    <lineage>
        <taxon>Eukaryota</taxon>
        <taxon>Fungi</taxon>
        <taxon>Dikarya</taxon>
        <taxon>Ascomycota</taxon>
        <taxon>Pezizomycotina</taxon>
        <taxon>Leotiomycetes</taxon>
        <taxon>Helotiales</taxon>
        <taxon>Hyaloscyphaceae</taxon>
        <taxon>Hyaloscypha</taxon>
        <taxon>Hyaloscypha variabilis</taxon>
    </lineage>
</organism>
<keyword evidence="7" id="KW-0238">DNA-binding</keyword>
<dbReference type="Pfam" id="PF16686">
    <property type="entry name" value="POT1PC"/>
    <property type="match status" value="1"/>
</dbReference>
<dbReference type="Pfam" id="PF02765">
    <property type="entry name" value="POT1"/>
    <property type="match status" value="1"/>
</dbReference>
<evidence type="ECO:0000259" key="11">
    <source>
        <dbReference type="Pfam" id="PF16686"/>
    </source>
</evidence>
<dbReference type="Proteomes" id="UP000235786">
    <property type="component" value="Unassembled WGS sequence"/>
</dbReference>
<evidence type="ECO:0000259" key="10">
    <source>
        <dbReference type="Pfam" id="PF02765"/>
    </source>
</evidence>
<feature type="domain" description="Protection of telomeres protein 1 ssDNA-binding" evidence="11">
    <location>
        <begin position="191"/>
        <end position="366"/>
    </location>
</feature>
<dbReference type="InterPro" id="IPR011564">
    <property type="entry name" value="Telomer_end-bd_POT1/Cdc13"/>
</dbReference>
<reference evidence="12 13" key="1">
    <citation type="submission" date="2016-04" db="EMBL/GenBank/DDBJ databases">
        <title>A degradative enzymes factory behind the ericoid mycorrhizal symbiosis.</title>
        <authorList>
            <consortium name="DOE Joint Genome Institute"/>
            <person name="Martino E."/>
            <person name="Morin E."/>
            <person name="Grelet G."/>
            <person name="Kuo A."/>
            <person name="Kohler A."/>
            <person name="Daghino S."/>
            <person name="Barry K."/>
            <person name="Choi C."/>
            <person name="Cichocki N."/>
            <person name="Clum A."/>
            <person name="Copeland A."/>
            <person name="Hainaut M."/>
            <person name="Haridas S."/>
            <person name="Labutti K."/>
            <person name="Lindquist E."/>
            <person name="Lipzen A."/>
            <person name="Khouja H.-R."/>
            <person name="Murat C."/>
            <person name="Ohm R."/>
            <person name="Olson A."/>
            <person name="Spatafora J."/>
            <person name="Veneault-Fourrey C."/>
            <person name="Henrissat B."/>
            <person name="Grigoriev I."/>
            <person name="Martin F."/>
            <person name="Perotto S."/>
        </authorList>
    </citation>
    <scope>NUCLEOTIDE SEQUENCE [LARGE SCALE GENOMIC DNA]</scope>
    <source>
        <strain evidence="12 13">F</strain>
    </source>
</reference>
<comment type="similarity">
    <text evidence="3">Belongs to the telombin family.</text>
</comment>
<dbReference type="GO" id="GO:0016233">
    <property type="term" value="P:telomere capping"/>
    <property type="evidence" value="ECO:0007669"/>
    <property type="project" value="TreeGrafter"/>
</dbReference>
<dbReference type="AlphaFoldDB" id="A0A2J6RRS8"/>
<evidence type="ECO:0000256" key="5">
    <source>
        <dbReference type="ARBA" id="ARBA00022454"/>
    </source>
</evidence>
<dbReference type="STRING" id="1149755.A0A2J6RRS8"/>
<dbReference type="GO" id="GO:0010521">
    <property type="term" value="F:telomerase inhibitor activity"/>
    <property type="evidence" value="ECO:0007669"/>
    <property type="project" value="TreeGrafter"/>
</dbReference>
<evidence type="ECO:0000256" key="6">
    <source>
        <dbReference type="ARBA" id="ARBA00022895"/>
    </source>
</evidence>
<dbReference type="GO" id="GO:0000783">
    <property type="term" value="C:nuclear telomere cap complex"/>
    <property type="evidence" value="ECO:0007669"/>
    <property type="project" value="TreeGrafter"/>
</dbReference>
<dbReference type="GO" id="GO:0032210">
    <property type="term" value="P:regulation of telomere maintenance via telomerase"/>
    <property type="evidence" value="ECO:0007669"/>
    <property type="project" value="TreeGrafter"/>
</dbReference>
<protein>
    <recommendedName>
        <fullName evidence="4">Protection of telomeres protein 1</fullName>
    </recommendedName>
</protein>
<dbReference type="InterPro" id="IPR032042">
    <property type="entry name" value="POT1PC"/>
</dbReference>
<keyword evidence="5" id="KW-0158">Chromosome</keyword>
<name>A0A2J6RRS8_HYAVF</name>
<dbReference type="PANTHER" id="PTHR14513:SF0">
    <property type="entry name" value="PROTECTION OF TELOMERES PROTEIN 1"/>
    <property type="match status" value="1"/>
</dbReference>